<gene>
    <name evidence="3" type="ORF">ACFP3R_28245</name>
</gene>
<dbReference type="SUPFAM" id="SSF47473">
    <property type="entry name" value="EF-hand"/>
    <property type="match status" value="1"/>
</dbReference>
<dbReference type="Proteomes" id="UP001596220">
    <property type="component" value="Unassembled WGS sequence"/>
</dbReference>
<dbReference type="InterPro" id="IPR011992">
    <property type="entry name" value="EF-hand-dom_pair"/>
</dbReference>
<sequence>MRSSAKPGPGTVLDHRTLPRSLWPDSAAEAFHLVYQGLGYDGSGRAVSGSLFLPDRPAPPGGLPVVSYAHGTTGLADHCAPSTTGLTRLEREHVARWLAAGYAVAATDYEGLATPGPHPYFNGEAVADDVVDIVRAARLLHPDVGRTWLVTGFSQGGHAALFTGLIAATHAPELDFRGTLALAPPVHLPLLVDLVTADGAGRLSVLLPFLLAGLRTSHPGFDARALLTDAGGRLLDVAETATLVDMFRAVGRLTNDEAGVTDLPTRPGVAPVLRACRVPVTRMDRPVLVSAGGADEIVPLAVVERFVADLAGTGTPVRFDRHEGATHADVLAAGHDRLIGWADELVAGEVDPPDFDPLDADGDGCLTRDDFDVFALRLAQGAGEPPGSPRARAIRHDYRALWHRLAERADTDVDGRVSREEFQRLLADDPTALADLHALGGVSPGVSPRARRSAPASSG</sequence>
<accession>A0ABW1PCS2</accession>
<feature type="region of interest" description="Disordered" evidence="1">
    <location>
        <begin position="439"/>
        <end position="459"/>
    </location>
</feature>
<evidence type="ECO:0000259" key="2">
    <source>
        <dbReference type="PROSITE" id="PS50222"/>
    </source>
</evidence>
<dbReference type="PANTHER" id="PTHR34853">
    <property type="match status" value="1"/>
</dbReference>
<feature type="domain" description="EF-hand" evidence="2">
    <location>
        <begin position="397"/>
        <end position="432"/>
    </location>
</feature>
<dbReference type="InterPro" id="IPR002048">
    <property type="entry name" value="EF_hand_dom"/>
</dbReference>
<dbReference type="PROSITE" id="PS00018">
    <property type="entry name" value="EF_HAND_1"/>
    <property type="match status" value="1"/>
</dbReference>
<protein>
    <submittedName>
        <fullName evidence="3">Lipase family protein</fullName>
    </submittedName>
</protein>
<evidence type="ECO:0000256" key="1">
    <source>
        <dbReference type="SAM" id="MobiDB-lite"/>
    </source>
</evidence>
<dbReference type="Pfam" id="PF03583">
    <property type="entry name" value="LIP"/>
    <property type="match status" value="1"/>
</dbReference>
<keyword evidence="4" id="KW-1185">Reference proteome</keyword>
<dbReference type="PROSITE" id="PS50222">
    <property type="entry name" value="EF_HAND_2"/>
    <property type="match status" value="1"/>
</dbReference>
<dbReference type="EMBL" id="JBHSQO010000039">
    <property type="protein sequence ID" value="MFC6093180.1"/>
    <property type="molecule type" value="Genomic_DNA"/>
</dbReference>
<dbReference type="CDD" id="cd00051">
    <property type="entry name" value="EFh"/>
    <property type="match status" value="1"/>
</dbReference>
<proteinExistence type="predicted"/>
<name>A0ABW1PCS2_9PSEU</name>
<evidence type="ECO:0000313" key="3">
    <source>
        <dbReference type="EMBL" id="MFC6093180.1"/>
    </source>
</evidence>
<dbReference type="RefSeq" id="WP_380640106.1">
    <property type="nucleotide sequence ID" value="NZ_JBHSQO010000039.1"/>
</dbReference>
<evidence type="ECO:0000313" key="4">
    <source>
        <dbReference type="Proteomes" id="UP001596220"/>
    </source>
</evidence>
<dbReference type="InterPro" id="IPR029058">
    <property type="entry name" value="AB_hydrolase_fold"/>
</dbReference>
<reference evidence="4" key="1">
    <citation type="journal article" date="2019" name="Int. J. Syst. Evol. Microbiol.">
        <title>The Global Catalogue of Microorganisms (GCM) 10K type strain sequencing project: providing services to taxonomists for standard genome sequencing and annotation.</title>
        <authorList>
            <consortium name="The Broad Institute Genomics Platform"/>
            <consortium name="The Broad Institute Genome Sequencing Center for Infectious Disease"/>
            <person name="Wu L."/>
            <person name="Ma J."/>
        </authorList>
    </citation>
    <scope>NUCLEOTIDE SEQUENCE [LARGE SCALE GENOMIC DNA]</scope>
    <source>
        <strain evidence="4">CGMCC 4.7246</strain>
    </source>
</reference>
<dbReference type="Gene3D" id="1.10.238.10">
    <property type="entry name" value="EF-hand"/>
    <property type="match status" value="1"/>
</dbReference>
<dbReference type="Gene3D" id="3.40.50.1820">
    <property type="entry name" value="alpha/beta hydrolase"/>
    <property type="match status" value="2"/>
</dbReference>
<dbReference type="InterPro" id="IPR018247">
    <property type="entry name" value="EF_Hand_1_Ca_BS"/>
</dbReference>
<dbReference type="PANTHER" id="PTHR34853:SF1">
    <property type="entry name" value="LIPASE 5"/>
    <property type="match status" value="1"/>
</dbReference>
<comment type="caution">
    <text evidence="3">The sequence shown here is derived from an EMBL/GenBank/DDBJ whole genome shotgun (WGS) entry which is preliminary data.</text>
</comment>
<organism evidence="3 4">
    <name type="scientific">Saccharothrix lopnurensis</name>
    <dbReference type="NCBI Taxonomy" id="1670621"/>
    <lineage>
        <taxon>Bacteria</taxon>
        <taxon>Bacillati</taxon>
        <taxon>Actinomycetota</taxon>
        <taxon>Actinomycetes</taxon>
        <taxon>Pseudonocardiales</taxon>
        <taxon>Pseudonocardiaceae</taxon>
        <taxon>Saccharothrix</taxon>
    </lineage>
</organism>
<dbReference type="SUPFAM" id="SSF53474">
    <property type="entry name" value="alpha/beta-Hydrolases"/>
    <property type="match status" value="1"/>
</dbReference>
<dbReference type="InterPro" id="IPR005152">
    <property type="entry name" value="Lipase_secreted"/>
</dbReference>